<protein>
    <recommendedName>
        <fullName evidence="4">3-hydroxyacyl-CoA dehydrogenase</fullName>
    </recommendedName>
</protein>
<evidence type="ECO:0000256" key="1">
    <source>
        <dbReference type="SAM" id="MobiDB-lite"/>
    </source>
</evidence>
<proteinExistence type="predicted"/>
<name>A0ABS4TEU6_9PSEU</name>
<accession>A0ABS4TEU6</accession>
<dbReference type="EMBL" id="JAGINW010000001">
    <property type="protein sequence ID" value="MBP2322881.1"/>
    <property type="molecule type" value="Genomic_DNA"/>
</dbReference>
<dbReference type="Pfam" id="PF20060">
    <property type="entry name" value="DUF6459"/>
    <property type="match status" value="1"/>
</dbReference>
<sequence>MSPTLRPLSGYEPASTKPRLTWADFPDPTELTERWTSLRPVSTPQVTPPETPDDSAFTLMLTKILEVLDGRRQIGQLQALLAGPVYEATLTRLRVTPPKGIRHQLQTLRTCRPGPDTVELCARIDTVQVGKEKRTRALVARVERHRGQWQCVFLRLL</sequence>
<evidence type="ECO:0008006" key="4">
    <source>
        <dbReference type="Google" id="ProtNLM"/>
    </source>
</evidence>
<dbReference type="InterPro" id="IPR045596">
    <property type="entry name" value="DUF6459"/>
</dbReference>
<evidence type="ECO:0000313" key="3">
    <source>
        <dbReference type="Proteomes" id="UP001519332"/>
    </source>
</evidence>
<dbReference type="Proteomes" id="UP001519332">
    <property type="component" value="Unassembled WGS sequence"/>
</dbReference>
<dbReference type="RefSeq" id="WP_209638637.1">
    <property type="nucleotide sequence ID" value="NZ_JAGINW010000001.1"/>
</dbReference>
<evidence type="ECO:0000313" key="2">
    <source>
        <dbReference type="EMBL" id="MBP2322881.1"/>
    </source>
</evidence>
<feature type="region of interest" description="Disordered" evidence="1">
    <location>
        <begin position="1"/>
        <end position="26"/>
    </location>
</feature>
<comment type="caution">
    <text evidence="2">The sequence shown here is derived from an EMBL/GenBank/DDBJ whole genome shotgun (WGS) entry which is preliminary data.</text>
</comment>
<keyword evidence="3" id="KW-1185">Reference proteome</keyword>
<gene>
    <name evidence="2" type="ORF">JOF56_003266</name>
</gene>
<organism evidence="2 3">
    <name type="scientific">Kibdelosporangium banguiense</name>
    <dbReference type="NCBI Taxonomy" id="1365924"/>
    <lineage>
        <taxon>Bacteria</taxon>
        <taxon>Bacillati</taxon>
        <taxon>Actinomycetota</taxon>
        <taxon>Actinomycetes</taxon>
        <taxon>Pseudonocardiales</taxon>
        <taxon>Pseudonocardiaceae</taxon>
        <taxon>Kibdelosporangium</taxon>
    </lineage>
</organism>
<reference evidence="2 3" key="1">
    <citation type="submission" date="2021-03" db="EMBL/GenBank/DDBJ databases">
        <title>Sequencing the genomes of 1000 actinobacteria strains.</title>
        <authorList>
            <person name="Klenk H.-P."/>
        </authorList>
    </citation>
    <scope>NUCLEOTIDE SEQUENCE [LARGE SCALE GENOMIC DNA]</scope>
    <source>
        <strain evidence="2 3">DSM 46670</strain>
    </source>
</reference>